<proteinExistence type="predicted"/>
<protein>
    <submittedName>
        <fullName evidence="1">Uncharacterized protein</fullName>
    </submittedName>
</protein>
<name>A0A0E9RRU1_ANGAN</name>
<accession>A0A0E9RRU1</accession>
<evidence type="ECO:0000313" key="1">
    <source>
        <dbReference type="EMBL" id="JAH31891.1"/>
    </source>
</evidence>
<sequence>MSIGETLLSGITPELHRLRRGCLGSQNLRVIPSKQIKN</sequence>
<dbReference type="EMBL" id="GBXM01076686">
    <property type="protein sequence ID" value="JAH31891.1"/>
    <property type="molecule type" value="Transcribed_RNA"/>
</dbReference>
<dbReference type="AlphaFoldDB" id="A0A0E9RRU1"/>
<reference evidence="1" key="1">
    <citation type="submission" date="2014-11" db="EMBL/GenBank/DDBJ databases">
        <authorList>
            <person name="Amaro Gonzalez C."/>
        </authorList>
    </citation>
    <scope>NUCLEOTIDE SEQUENCE</scope>
</reference>
<organism evidence="1">
    <name type="scientific">Anguilla anguilla</name>
    <name type="common">European freshwater eel</name>
    <name type="synonym">Muraena anguilla</name>
    <dbReference type="NCBI Taxonomy" id="7936"/>
    <lineage>
        <taxon>Eukaryota</taxon>
        <taxon>Metazoa</taxon>
        <taxon>Chordata</taxon>
        <taxon>Craniata</taxon>
        <taxon>Vertebrata</taxon>
        <taxon>Euteleostomi</taxon>
        <taxon>Actinopterygii</taxon>
        <taxon>Neopterygii</taxon>
        <taxon>Teleostei</taxon>
        <taxon>Anguilliformes</taxon>
        <taxon>Anguillidae</taxon>
        <taxon>Anguilla</taxon>
    </lineage>
</organism>
<reference evidence="1" key="2">
    <citation type="journal article" date="2015" name="Fish Shellfish Immunol.">
        <title>Early steps in the European eel (Anguilla anguilla)-Vibrio vulnificus interaction in the gills: Role of the RtxA13 toxin.</title>
        <authorList>
            <person name="Callol A."/>
            <person name="Pajuelo D."/>
            <person name="Ebbesson L."/>
            <person name="Teles M."/>
            <person name="MacKenzie S."/>
            <person name="Amaro C."/>
        </authorList>
    </citation>
    <scope>NUCLEOTIDE SEQUENCE</scope>
</reference>